<name>A0ABW3CH63_9ACTN</name>
<organism evidence="1 2">
    <name type="scientific">Actinomadura adrarensis</name>
    <dbReference type="NCBI Taxonomy" id="1819600"/>
    <lineage>
        <taxon>Bacteria</taxon>
        <taxon>Bacillati</taxon>
        <taxon>Actinomycetota</taxon>
        <taxon>Actinomycetes</taxon>
        <taxon>Streptosporangiales</taxon>
        <taxon>Thermomonosporaceae</taxon>
        <taxon>Actinomadura</taxon>
    </lineage>
</organism>
<protein>
    <submittedName>
        <fullName evidence="1">Uncharacterized protein</fullName>
    </submittedName>
</protein>
<reference evidence="2" key="1">
    <citation type="journal article" date="2019" name="Int. J. Syst. Evol. Microbiol.">
        <title>The Global Catalogue of Microorganisms (GCM) 10K type strain sequencing project: providing services to taxonomists for standard genome sequencing and annotation.</title>
        <authorList>
            <consortium name="The Broad Institute Genomics Platform"/>
            <consortium name="The Broad Institute Genome Sequencing Center for Infectious Disease"/>
            <person name="Wu L."/>
            <person name="Ma J."/>
        </authorList>
    </citation>
    <scope>NUCLEOTIDE SEQUENCE [LARGE SCALE GENOMIC DNA]</scope>
    <source>
        <strain evidence="2">JCM 31696</strain>
    </source>
</reference>
<sequence length="61" mass="6937">PRRERAVRRGHAWLMHSLDGPDGPPLWHDKDLYLPSAIVRAYVLAAIHLAQEGRHAQFDTA</sequence>
<evidence type="ECO:0000313" key="2">
    <source>
        <dbReference type="Proteomes" id="UP001597083"/>
    </source>
</evidence>
<accession>A0ABW3CH63</accession>
<dbReference type="Proteomes" id="UP001597083">
    <property type="component" value="Unassembled WGS sequence"/>
</dbReference>
<comment type="caution">
    <text evidence="1">The sequence shown here is derived from an EMBL/GenBank/DDBJ whole genome shotgun (WGS) entry which is preliminary data.</text>
</comment>
<gene>
    <name evidence="1" type="ORF">ACFQ07_11655</name>
</gene>
<feature type="non-terminal residue" evidence="1">
    <location>
        <position position="1"/>
    </location>
</feature>
<proteinExistence type="predicted"/>
<keyword evidence="2" id="KW-1185">Reference proteome</keyword>
<dbReference type="EMBL" id="JBHTIR010001715">
    <property type="protein sequence ID" value="MFD0852887.1"/>
    <property type="molecule type" value="Genomic_DNA"/>
</dbReference>
<evidence type="ECO:0000313" key="1">
    <source>
        <dbReference type="EMBL" id="MFD0852887.1"/>
    </source>
</evidence>